<dbReference type="SUPFAM" id="SSF56935">
    <property type="entry name" value="Porins"/>
    <property type="match status" value="1"/>
</dbReference>
<dbReference type="AlphaFoldDB" id="A0A9X1HKF5"/>
<keyword evidence="7" id="KW-1185">Reference proteome</keyword>
<dbReference type="RefSeq" id="WP_225696592.1">
    <property type="nucleotide sequence ID" value="NZ_JAIXNE010000001.1"/>
</dbReference>
<dbReference type="PROSITE" id="PS52016">
    <property type="entry name" value="TONB_DEPENDENT_REC_3"/>
    <property type="match status" value="1"/>
</dbReference>
<dbReference type="Pfam" id="PF07715">
    <property type="entry name" value="Plug"/>
    <property type="match status" value="1"/>
</dbReference>
<evidence type="ECO:0000259" key="5">
    <source>
        <dbReference type="Pfam" id="PF07715"/>
    </source>
</evidence>
<evidence type="ECO:0000313" key="7">
    <source>
        <dbReference type="Proteomes" id="UP001139409"/>
    </source>
</evidence>
<dbReference type="Gene3D" id="2.60.40.1930">
    <property type="match status" value="1"/>
</dbReference>
<evidence type="ECO:0000256" key="2">
    <source>
        <dbReference type="PROSITE-ProRule" id="PRU01360"/>
    </source>
</evidence>
<keyword evidence="2" id="KW-0812">Transmembrane</keyword>
<dbReference type="InterPro" id="IPR039426">
    <property type="entry name" value="TonB-dep_rcpt-like"/>
</dbReference>
<dbReference type="EMBL" id="JAIXNE010000001">
    <property type="protein sequence ID" value="MCA6073476.1"/>
    <property type="molecule type" value="Genomic_DNA"/>
</dbReference>
<evidence type="ECO:0000259" key="4">
    <source>
        <dbReference type="Pfam" id="PF01835"/>
    </source>
</evidence>
<dbReference type="GO" id="GO:0044718">
    <property type="term" value="P:siderophore transmembrane transport"/>
    <property type="evidence" value="ECO:0007669"/>
    <property type="project" value="TreeGrafter"/>
</dbReference>
<evidence type="ECO:0000256" key="3">
    <source>
        <dbReference type="SAM" id="SignalP"/>
    </source>
</evidence>
<comment type="subcellular location">
    <subcellularLocation>
        <location evidence="2">Cell outer membrane</location>
        <topology evidence="2">Multi-pass membrane protein</topology>
    </subcellularLocation>
</comment>
<sequence>MLKRLFCLLPLLMWMSASSQDLNTILDAFNKKQLEHPYFKIYVSHDKPAYVAGETIWFTAILVDGSFHKLNALTQTIYAELLNADGNPVEQLMLNAPLGAASGSLQIPDSVPEGNYTLRAYTNYMRNGAEEFFFHKSIPVLNPDIPASPLSTLQEIDLQFFPEGGTFLIGVNNKVAFKAIGGNGKSIEVSGEIIDEKGTVVTPFKSEYLGMGLIELIPAPGKSYKAIIQTPQQMEVDLPSVEFSGYSLQVTDETDHFSALIYRNTTSEAGKINIVAQSRGVICYAAQGSITNSSRVRIPKQNLPNGITQITVFDENGIPKCERLIFVNHGNSMSINITTDQSSYGERQKVSMEIKATDPLADSVDAIFSVSVYDKLKVPNTSEYPVSIVNYLLLNSDLHGHIENPGYYFSSTEETVSAHADLLMRTQGWRRFTWKEMLEGEPSDQFSHERGIPIRGTVTRALSKKGVEDSQIKILNVNTGGLALTEAGENGRFFNDDLIFYDSAELVIQTESKKGNRSEYDLTVDPIFPNIATSFDPGSFSYSSDNLIIQALNRLKMESGYTTAEDVILLDEVSVKATKIRNEISRIYGTPDRTITTENFPKSAVNILDLIRGRFAGVLISGSPLDPTISIRGGGEPLFILDGIQVPKSALLLLPPDQVASIDLIKGNEAAIYGSNGANGVLAFYTKLGYQGANTQTLGMNTKWYQGYHLAREFYSPQYDVQDDRHNLPDERTTLYWNPIVRPDSNGNLNLEFFTADESSTYEIIVEGITLEGNPGTGSTSFNVSN</sequence>
<accession>A0A9X1HKF5</accession>
<organism evidence="6 7">
    <name type="scientific">Fulvivirga sedimenti</name>
    <dbReference type="NCBI Taxonomy" id="2879465"/>
    <lineage>
        <taxon>Bacteria</taxon>
        <taxon>Pseudomonadati</taxon>
        <taxon>Bacteroidota</taxon>
        <taxon>Cytophagia</taxon>
        <taxon>Cytophagales</taxon>
        <taxon>Fulvivirgaceae</taxon>
        <taxon>Fulvivirga</taxon>
    </lineage>
</organism>
<keyword evidence="2" id="KW-0472">Membrane</keyword>
<gene>
    <name evidence="6" type="ORF">LDX50_01295</name>
</gene>
<reference evidence="6" key="1">
    <citation type="submission" date="2021-09" db="EMBL/GenBank/DDBJ databases">
        <title>Fulvivirga sp. isolated from coastal sediment.</title>
        <authorList>
            <person name="Yu H."/>
        </authorList>
    </citation>
    <scope>NUCLEOTIDE SEQUENCE</scope>
    <source>
        <strain evidence="6">1062</strain>
    </source>
</reference>
<feature type="domain" description="TonB-dependent receptor plug" evidence="5">
    <location>
        <begin position="595"/>
        <end position="681"/>
    </location>
</feature>
<dbReference type="PANTHER" id="PTHR30069">
    <property type="entry name" value="TONB-DEPENDENT OUTER MEMBRANE RECEPTOR"/>
    <property type="match status" value="1"/>
</dbReference>
<comment type="similarity">
    <text evidence="2">Belongs to the TonB-dependent receptor family.</text>
</comment>
<evidence type="ECO:0000313" key="6">
    <source>
        <dbReference type="EMBL" id="MCA6073476.1"/>
    </source>
</evidence>
<dbReference type="InterPro" id="IPR012910">
    <property type="entry name" value="Plug_dom"/>
</dbReference>
<feature type="domain" description="Macroglobulin" evidence="4">
    <location>
        <begin position="40"/>
        <end position="130"/>
    </location>
</feature>
<dbReference type="PANTHER" id="PTHR30069:SF29">
    <property type="entry name" value="HEMOGLOBIN AND HEMOGLOBIN-HAPTOGLOBIN-BINDING PROTEIN 1-RELATED"/>
    <property type="match status" value="1"/>
</dbReference>
<keyword evidence="1 3" id="KW-0732">Signal</keyword>
<evidence type="ECO:0000256" key="1">
    <source>
        <dbReference type="ARBA" id="ARBA00022729"/>
    </source>
</evidence>
<proteinExistence type="inferred from homology"/>
<keyword evidence="2" id="KW-0998">Cell outer membrane</keyword>
<dbReference type="Proteomes" id="UP001139409">
    <property type="component" value="Unassembled WGS sequence"/>
</dbReference>
<feature type="chain" id="PRO_5040795247" evidence="3">
    <location>
        <begin position="20"/>
        <end position="786"/>
    </location>
</feature>
<dbReference type="GO" id="GO:0015344">
    <property type="term" value="F:siderophore uptake transmembrane transporter activity"/>
    <property type="evidence" value="ECO:0007669"/>
    <property type="project" value="TreeGrafter"/>
</dbReference>
<name>A0A9X1HKF5_9BACT</name>
<dbReference type="InterPro" id="IPR037066">
    <property type="entry name" value="Plug_dom_sf"/>
</dbReference>
<feature type="signal peptide" evidence="3">
    <location>
        <begin position="1"/>
        <end position="19"/>
    </location>
</feature>
<dbReference type="GO" id="GO:0009279">
    <property type="term" value="C:cell outer membrane"/>
    <property type="evidence" value="ECO:0007669"/>
    <property type="project" value="UniProtKB-SubCell"/>
</dbReference>
<keyword evidence="2" id="KW-0813">Transport</keyword>
<protein>
    <submittedName>
        <fullName evidence="6">TonB-dependent receptor plug domain-containing protein</fullName>
    </submittedName>
</protein>
<dbReference type="Gene3D" id="2.170.130.10">
    <property type="entry name" value="TonB-dependent receptor, plug domain"/>
    <property type="match status" value="1"/>
</dbReference>
<dbReference type="InterPro" id="IPR002890">
    <property type="entry name" value="MG2"/>
</dbReference>
<keyword evidence="2" id="KW-1134">Transmembrane beta strand</keyword>
<comment type="caution">
    <text evidence="6">The sequence shown here is derived from an EMBL/GenBank/DDBJ whole genome shotgun (WGS) entry which is preliminary data.</text>
</comment>
<dbReference type="Pfam" id="PF01835">
    <property type="entry name" value="MG2"/>
    <property type="match status" value="1"/>
</dbReference>
<dbReference type="GO" id="GO:0004866">
    <property type="term" value="F:endopeptidase inhibitor activity"/>
    <property type="evidence" value="ECO:0007669"/>
    <property type="project" value="InterPro"/>
</dbReference>
<keyword evidence="6" id="KW-0675">Receptor</keyword>